<gene>
    <name evidence="4" type="ORF">ML462_11590</name>
</gene>
<dbReference type="AlphaFoldDB" id="A0A9X2AC73"/>
<dbReference type="PANTHER" id="PTHR43300:SF4">
    <property type="entry name" value="ACYL-[ACYL-CARRIER-PROTEIN]--UDP-N-ACETYLGLUCOSAMINE O-ACYLTRANSFERASE"/>
    <property type="match status" value="1"/>
</dbReference>
<evidence type="ECO:0000256" key="2">
    <source>
        <dbReference type="PIRSR" id="PIRSR620019-2"/>
    </source>
</evidence>
<dbReference type="InterPro" id="IPR041561">
    <property type="entry name" value="PglD_N"/>
</dbReference>
<dbReference type="Gene3D" id="3.40.50.20">
    <property type="match status" value="1"/>
</dbReference>
<dbReference type="InterPro" id="IPR001451">
    <property type="entry name" value="Hexapep"/>
</dbReference>
<dbReference type="SUPFAM" id="SSF51161">
    <property type="entry name" value="Trimeric LpxA-like enzymes"/>
    <property type="match status" value="1"/>
</dbReference>
<dbReference type="Pfam" id="PF00132">
    <property type="entry name" value="Hexapep"/>
    <property type="match status" value="1"/>
</dbReference>
<dbReference type="EMBL" id="JAKVTV010000003">
    <property type="protein sequence ID" value="MCH4823813.1"/>
    <property type="molecule type" value="Genomic_DNA"/>
</dbReference>
<dbReference type="Pfam" id="PF17836">
    <property type="entry name" value="PglD_N"/>
    <property type="match status" value="1"/>
</dbReference>
<feature type="domain" description="PglD N-terminal" evidence="3">
    <location>
        <begin position="4"/>
        <end position="81"/>
    </location>
</feature>
<name>A0A9X2AC73_9FLAO</name>
<comment type="similarity">
    <text evidence="1">Belongs to the transferase hexapeptide repeat family.</text>
</comment>
<dbReference type="InterPro" id="IPR050179">
    <property type="entry name" value="Trans_hexapeptide_repeat"/>
</dbReference>
<dbReference type="CDD" id="cd03360">
    <property type="entry name" value="LbH_AT_putative"/>
    <property type="match status" value="1"/>
</dbReference>
<evidence type="ECO:0000313" key="4">
    <source>
        <dbReference type="EMBL" id="MCH4823813.1"/>
    </source>
</evidence>
<keyword evidence="5" id="KW-1185">Reference proteome</keyword>
<accession>A0A9X2AC73</accession>
<protein>
    <submittedName>
        <fullName evidence="4">Acetyltransferase</fullName>
    </submittedName>
</protein>
<dbReference type="InterPro" id="IPR020019">
    <property type="entry name" value="AcTrfase_PglD-like"/>
</dbReference>
<dbReference type="RefSeq" id="WP_240713980.1">
    <property type="nucleotide sequence ID" value="NZ_JAKVTV010000003.1"/>
</dbReference>
<evidence type="ECO:0000259" key="3">
    <source>
        <dbReference type="Pfam" id="PF17836"/>
    </source>
</evidence>
<organism evidence="4 5">
    <name type="scientific">Christiangramia lutea</name>
    <dbReference type="NCBI Taxonomy" id="1607951"/>
    <lineage>
        <taxon>Bacteria</taxon>
        <taxon>Pseudomonadati</taxon>
        <taxon>Bacteroidota</taxon>
        <taxon>Flavobacteriia</taxon>
        <taxon>Flavobacteriales</taxon>
        <taxon>Flavobacteriaceae</taxon>
        <taxon>Christiangramia</taxon>
    </lineage>
</organism>
<evidence type="ECO:0000256" key="1">
    <source>
        <dbReference type="ARBA" id="ARBA00007274"/>
    </source>
</evidence>
<dbReference type="PANTHER" id="PTHR43300">
    <property type="entry name" value="ACETYLTRANSFERASE"/>
    <property type="match status" value="1"/>
</dbReference>
<comment type="caution">
    <text evidence="4">The sequence shown here is derived from an EMBL/GenBank/DDBJ whole genome shotgun (WGS) entry which is preliminary data.</text>
</comment>
<proteinExistence type="inferred from homology"/>
<feature type="binding site" evidence="2">
    <location>
        <position position="71"/>
    </location>
    <ligand>
        <name>substrate</name>
    </ligand>
</feature>
<dbReference type="Gene3D" id="2.160.10.10">
    <property type="entry name" value="Hexapeptide repeat proteins"/>
    <property type="match status" value="1"/>
</dbReference>
<sequence length="219" mass="24594">MNNKLIIYGIGKFAEYVAYVFQEDTNYDVVAFCVEENYHQQDEIFGKPLIKLNELKNRFPANQFELFIAVGNNQIRKKIFDLTGLENYKHATYVSSKCSKWPNLIVGSNCFIDEGCVLQPFIKIEDNCILFTTDLGHHTIIQKNSLMSGSKTGGNVTIGENSYIGLNASVKQNIKIGKNSIIGMNCAIERNTEENSVYSNKGTVKRNIDALSLGNRFLG</sequence>
<dbReference type="InterPro" id="IPR011004">
    <property type="entry name" value="Trimer_LpxA-like_sf"/>
</dbReference>
<reference evidence="4" key="1">
    <citation type="submission" date="2022-03" db="EMBL/GenBank/DDBJ databases">
        <title>Gramella crocea sp. nov., isolated from activated sludge of a seafood processing plant.</title>
        <authorList>
            <person name="Zhang X."/>
        </authorList>
    </citation>
    <scope>NUCLEOTIDE SEQUENCE</scope>
    <source>
        <strain evidence="4">YJ019</strain>
    </source>
</reference>
<evidence type="ECO:0000313" key="5">
    <source>
        <dbReference type="Proteomes" id="UP001139226"/>
    </source>
</evidence>
<dbReference type="Proteomes" id="UP001139226">
    <property type="component" value="Unassembled WGS sequence"/>
</dbReference>